<dbReference type="EMBL" id="VSRR010000188">
    <property type="protein sequence ID" value="MPC11937.1"/>
    <property type="molecule type" value="Genomic_DNA"/>
</dbReference>
<accession>A0A5B7CQ60</accession>
<gene>
    <name evidence="1" type="ORF">E2C01_004612</name>
</gene>
<protein>
    <submittedName>
        <fullName evidence="1">Uncharacterized protein</fullName>
    </submittedName>
</protein>
<keyword evidence="2" id="KW-1185">Reference proteome</keyword>
<proteinExistence type="predicted"/>
<dbReference type="Proteomes" id="UP000324222">
    <property type="component" value="Unassembled WGS sequence"/>
</dbReference>
<evidence type="ECO:0000313" key="1">
    <source>
        <dbReference type="EMBL" id="MPC11937.1"/>
    </source>
</evidence>
<comment type="caution">
    <text evidence="1">The sequence shown here is derived from an EMBL/GenBank/DDBJ whole genome shotgun (WGS) entry which is preliminary data.</text>
</comment>
<dbReference type="AlphaFoldDB" id="A0A5B7CQ60"/>
<sequence length="153" mass="17011">MDFKGHQRNHLIISPKHRQHLHLITHDMIQLTFIQDLSPQIACNKGKLRVVTVVLCLTSVVFPVEVEVDDFVFGLLHEYIEPDAEICSNHVHQPKPGNNTMATDGNLRMGSVFRGLQLQTQAKLLCTALTMSPDQGPPLSFMASSLCVNSPLS</sequence>
<organism evidence="1 2">
    <name type="scientific">Portunus trituberculatus</name>
    <name type="common">Swimming crab</name>
    <name type="synonym">Neptunus trituberculatus</name>
    <dbReference type="NCBI Taxonomy" id="210409"/>
    <lineage>
        <taxon>Eukaryota</taxon>
        <taxon>Metazoa</taxon>
        <taxon>Ecdysozoa</taxon>
        <taxon>Arthropoda</taxon>
        <taxon>Crustacea</taxon>
        <taxon>Multicrustacea</taxon>
        <taxon>Malacostraca</taxon>
        <taxon>Eumalacostraca</taxon>
        <taxon>Eucarida</taxon>
        <taxon>Decapoda</taxon>
        <taxon>Pleocyemata</taxon>
        <taxon>Brachyura</taxon>
        <taxon>Eubrachyura</taxon>
        <taxon>Portunoidea</taxon>
        <taxon>Portunidae</taxon>
        <taxon>Portuninae</taxon>
        <taxon>Portunus</taxon>
    </lineage>
</organism>
<name>A0A5B7CQ60_PORTR</name>
<reference evidence="1 2" key="1">
    <citation type="submission" date="2019-05" db="EMBL/GenBank/DDBJ databases">
        <title>Another draft genome of Portunus trituberculatus and its Hox gene families provides insights of decapod evolution.</title>
        <authorList>
            <person name="Jeong J.-H."/>
            <person name="Song I."/>
            <person name="Kim S."/>
            <person name="Choi T."/>
            <person name="Kim D."/>
            <person name="Ryu S."/>
            <person name="Kim W."/>
        </authorList>
    </citation>
    <scope>NUCLEOTIDE SEQUENCE [LARGE SCALE GENOMIC DNA]</scope>
    <source>
        <tissue evidence="1">Muscle</tissue>
    </source>
</reference>
<evidence type="ECO:0000313" key="2">
    <source>
        <dbReference type="Proteomes" id="UP000324222"/>
    </source>
</evidence>